<keyword evidence="2" id="KW-1133">Transmembrane helix</keyword>
<dbReference type="Proteomes" id="UP001602058">
    <property type="component" value="Unassembled WGS sequence"/>
</dbReference>
<keyword evidence="4" id="KW-1185">Reference proteome</keyword>
<name>A0ABW6UJ29_9ACTN</name>
<feature type="region of interest" description="Disordered" evidence="1">
    <location>
        <begin position="84"/>
        <end position="135"/>
    </location>
</feature>
<proteinExistence type="predicted"/>
<keyword evidence="2" id="KW-0472">Membrane</keyword>
<keyword evidence="2" id="KW-0812">Transmembrane</keyword>
<evidence type="ECO:0000313" key="3">
    <source>
        <dbReference type="EMBL" id="MFF4523417.1"/>
    </source>
</evidence>
<organism evidence="3 4">
    <name type="scientific">Streptomyces bluensis</name>
    <dbReference type="NCBI Taxonomy" id="33897"/>
    <lineage>
        <taxon>Bacteria</taxon>
        <taxon>Bacillati</taxon>
        <taxon>Actinomycetota</taxon>
        <taxon>Actinomycetes</taxon>
        <taxon>Kitasatosporales</taxon>
        <taxon>Streptomycetaceae</taxon>
        <taxon>Streptomyces</taxon>
    </lineage>
</organism>
<evidence type="ECO:0000256" key="2">
    <source>
        <dbReference type="SAM" id="Phobius"/>
    </source>
</evidence>
<gene>
    <name evidence="3" type="ORF">ACFY1D_18645</name>
</gene>
<feature type="transmembrane region" description="Helical" evidence="2">
    <location>
        <begin position="35"/>
        <end position="54"/>
    </location>
</feature>
<sequence length="135" mass="14452">MTPLAQLTYVPSLTVAFLGTATATTGVLLDHYDVWRMGLLGLIASIPVLCYCIAHRATQASDDQLAETHSAGYRLALQHVHLGLLDTPDAPPDGGEGAEEEDTQGISVIRLADLPGNVRPIRPHDDEADDDRKAV</sequence>
<feature type="compositionally biased region" description="Basic and acidic residues" evidence="1">
    <location>
        <begin position="122"/>
        <end position="135"/>
    </location>
</feature>
<feature type="transmembrane region" description="Helical" evidence="2">
    <location>
        <begin position="7"/>
        <end position="29"/>
    </location>
</feature>
<accession>A0ABW6UJ29</accession>
<reference evidence="3 4" key="1">
    <citation type="submission" date="2024-10" db="EMBL/GenBank/DDBJ databases">
        <title>The Natural Products Discovery Center: Release of the First 8490 Sequenced Strains for Exploring Actinobacteria Biosynthetic Diversity.</title>
        <authorList>
            <person name="Kalkreuter E."/>
            <person name="Kautsar S.A."/>
            <person name="Yang D."/>
            <person name="Bader C.D."/>
            <person name="Teijaro C.N."/>
            <person name="Fluegel L."/>
            <person name="Davis C.M."/>
            <person name="Simpson J.R."/>
            <person name="Lauterbach L."/>
            <person name="Steele A.D."/>
            <person name="Gui C."/>
            <person name="Meng S."/>
            <person name="Li G."/>
            <person name="Viehrig K."/>
            <person name="Ye F."/>
            <person name="Su P."/>
            <person name="Kiefer A.F."/>
            <person name="Nichols A."/>
            <person name="Cepeda A.J."/>
            <person name="Yan W."/>
            <person name="Fan B."/>
            <person name="Jiang Y."/>
            <person name="Adhikari A."/>
            <person name="Zheng C.-J."/>
            <person name="Schuster L."/>
            <person name="Cowan T.M."/>
            <person name="Smanski M.J."/>
            <person name="Chevrette M.G."/>
            <person name="De Carvalho L.P.S."/>
            <person name="Shen B."/>
        </authorList>
    </citation>
    <scope>NUCLEOTIDE SEQUENCE [LARGE SCALE GENOMIC DNA]</scope>
    <source>
        <strain evidence="3 4">NPDC001390</strain>
    </source>
</reference>
<comment type="caution">
    <text evidence="3">The sequence shown here is derived from an EMBL/GenBank/DDBJ whole genome shotgun (WGS) entry which is preliminary data.</text>
</comment>
<protein>
    <submittedName>
        <fullName evidence="3">Uncharacterized protein</fullName>
    </submittedName>
</protein>
<evidence type="ECO:0000256" key="1">
    <source>
        <dbReference type="SAM" id="MobiDB-lite"/>
    </source>
</evidence>
<dbReference type="RefSeq" id="WP_387887724.1">
    <property type="nucleotide sequence ID" value="NZ_JBIAWJ010000009.1"/>
</dbReference>
<evidence type="ECO:0000313" key="4">
    <source>
        <dbReference type="Proteomes" id="UP001602058"/>
    </source>
</evidence>
<dbReference type="EMBL" id="JBIAWJ010000009">
    <property type="protein sequence ID" value="MFF4523417.1"/>
    <property type="molecule type" value="Genomic_DNA"/>
</dbReference>